<dbReference type="EMBL" id="SMBX01000021">
    <property type="protein sequence ID" value="TCU91281.1"/>
    <property type="molecule type" value="Genomic_DNA"/>
</dbReference>
<proteinExistence type="predicted"/>
<keyword evidence="2" id="KW-1185">Reference proteome</keyword>
<dbReference type="AlphaFoldDB" id="A0A4R3UL74"/>
<comment type="caution">
    <text evidence="1">The sequence shown here is derived from an EMBL/GenBank/DDBJ whole genome shotgun (WGS) entry which is preliminary data.</text>
</comment>
<reference evidence="1 2" key="1">
    <citation type="submission" date="2019-03" db="EMBL/GenBank/DDBJ databases">
        <title>Genomic Encyclopedia of Type Strains, Phase IV (KMG-IV): sequencing the most valuable type-strain genomes for metagenomic binning, comparative biology and taxonomic classification.</title>
        <authorList>
            <person name="Goeker M."/>
        </authorList>
    </citation>
    <scope>NUCLEOTIDE SEQUENCE [LARGE SCALE GENOMIC DNA]</scope>
    <source>
        <strain evidence="1 2">DSM 100048</strain>
    </source>
</reference>
<gene>
    <name evidence="1" type="ORF">EV686_1213</name>
</gene>
<name>A0A4R3UL74_9BURK</name>
<evidence type="ECO:0000313" key="2">
    <source>
        <dbReference type="Proteomes" id="UP000294692"/>
    </source>
</evidence>
<sequence>MKITLSPTGEPYGHPFEAALHLERRGQTLIINGQELDFSVIPDGATLPDGAAATGCPYIVGDIERDDDGVLHVTVMLPHASNAPYEARFPQPIIDPADGIVPLPETGWPILAPEAQEETTDDN</sequence>
<dbReference type="RefSeq" id="WP_165972691.1">
    <property type="nucleotide sequence ID" value="NZ_JBHRVM010000001.1"/>
</dbReference>
<protein>
    <submittedName>
        <fullName evidence="1">Uncharacterized protein</fullName>
    </submittedName>
</protein>
<evidence type="ECO:0000313" key="1">
    <source>
        <dbReference type="EMBL" id="TCU91281.1"/>
    </source>
</evidence>
<dbReference type="Proteomes" id="UP000294692">
    <property type="component" value="Unassembled WGS sequence"/>
</dbReference>
<organism evidence="1 2">
    <name type="scientific">Paracandidimonas soli</name>
    <dbReference type="NCBI Taxonomy" id="1917182"/>
    <lineage>
        <taxon>Bacteria</taxon>
        <taxon>Pseudomonadati</taxon>
        <taxon>Pseudomonadota</taxon>
        <taxon>Betaproteobacteria</taxon>
        <taxon>Burkholderiales</taxon>
        <taxon>Alcaligenaceae</taxon>
        <taxon>Paracandidimonas</taxon>
    </lineage>
</organism>
<accession>A0A4R3UL74</accession>